<accession>A0AAW2CWA3</accession>
<gene>
    <name evidence="1" type="ORF">SO802_015515</name>
</gene>
<protein>
    <submittedName>
        <fullName evidence="1">Uncharacterized protein</fullName>
    </submittedName>
</protein>
<proteinExistence type="predicted"/>
<organism evidence="1 2">
    <name type="scientific">Lithocarpus litseifolius</name>
    <dbReference type="NCBI Taxonomy" id="425828"/>
    <lineage>
        <taxon>Eukaryota</taxon>
        <taxon>Viridiplantae</taxon>
        <taxon>Streptophyta</taxon>
        <taxon>Embryophyta</taxon>
        <taxon>Tracheophyta</taxon>
        <taxon>Spermatophyta</taxon>
        <taxon>Magnoliopsida</taxon>
        <taxon>eudicotyledons</taxon>
        <taxon>Gunneridae</taxon>
        <taxon>Pentapetalae</taxon>
        <taxon>rosids</taxon>
        <taxon>fabids</taxon>
        <taxon>Fagales</taxon>
        <taxon>Fagaceae</taxon>
        <taxon>Lithocarpus</taxon>
    </lineage>
</organism>
<sequence length="94" mass="10521">MLEGDAKSCFDPLTSENFSPAWTISNVINNVLCLKHLFSVCRFCWVKRDCIAAEHAAAKLSLSSLKSFYFNKDNLPRALASIRKAVCPSFSVFE</sequence>
<evidence type="ECO:0000313" key="2">
    <source>
        <dbReference type="Proteomes" id="UP001459277"/>
    </source>
</evidence>
<evidence type="ECO:0000313" key="1">
    <source>
        <dbReference type="EMBL" id="KAL0001734.1"/>
    </source>
</evidence>
<name>A0AAW2CWA3_9ROSI</name>
<dbReference type="AlphaFoldDB" id="A0AAW2CWA3"/>
<keyword evidence="2" id="KW-1185">Reference proteome</keyword>
<dbReference type="EMBL" id="JAZDWU010000005">
    <property type="protein sequence ID" value="KAL0001734.1"/>
    <property type="molecule type" value="Genomic_DNA"/>
</dbReference>
<reference evidence="1 2" key="1">
    <citation type="submission" date="2024-01" db="EMBL/GenBank/DDBJ databases">
        <title>A telomere-to-telomere, gap-free genome of sweet tea (Lithocarpus litseifolius).</title>
        <authorList>
            <person name="Zhou J."/>
        </authorList>
    </citation>
    <scope>NUCLEOTIDE SEQUENCE [LARGE SCALE GENOMIC DNA]</scope>
    <source>
        <strain evidence="1">Zhou-2022a</strain>
        <tissue evidence="1">Leaf</tissue>
    </source>
</reference>
<dbReference type="Proteomes" id="UP001459277">
    <property type="component" value="Unassembled WGS sequence"/>
</dbReference>
<comment type="caution">
    <text evidence="1">The sequence shown here is derived from an EMBL/GenBank/DDBJ whole genome shotgun (WGS) entry which is preliminary data.</text>
</comment>